<dbReference type="PROSITE" id="PS51450">
    <property type="entry name" value="LRR"/>
    <property type="match status" value="1"/>
</dbReference>
<evidence type="ECO:0000313" key="4">
    <source>
        <dbReference type="EnsemblMetazoa" id="CLYHEMP009601.2"/>
    </source>
</evidence>
<sequence>MIASDGAEELLDENTSKLFEECEKRRLKSLELSNKKLKSFPIRSYDIKHIQFLYLEKNYLEGLSEDFFPALPLLKWLDVRHNHLRSLPNNIHIAKNLRNLLLEGNQLSHLPFELGLLTSLSGLNLIGNPLVVPPQEVVACGAKVILKYLREQLAIEQKFGKMDLGDVVGDSRHRHKTSEDFSDEESTIPFEAGAGYSANTFATNDTTHFSTNNIDLETKTNTDTLLTQKLEVSLTPNDSEQTSSLDHVGKSDQVLPTQKSMSKKLSKSNQKCDNIRAHVVKTRSDIKQKSKSDSKLETKENAHQRRVADKKKILTENLANRPQTSPSELNLIRRKSRQRKREVKKEDNKSRIVNLTAPTSTKDIGESTNAKKRVNPLVTQMPRFKDLKMDSMVALRLSDHHFIIPGQPSLGKIILISDSHVTVHMFTGSFGGAWWPMMSRQSPYTREVSLDNVVHQFELDQQNMLFAKDVDLLKALCKR</sequence>
<proteinExistence type="predicted"/>
<dbReference type="InterPro" id="IPR032675">
    <property type="entry name" value="LRR_dom_sf"/>
</dbReference>
<feature type="compositionally biased region" description="Polar residues" evidence="3">
    <location>
        <begin position="317"/>
        <end position="328"/>
    </location>
</feature>
<keyword evidence="5" id="KW-1185">Reference proteome</keyword>
<feature type="compositionally biased region" description="Polar residues" evidence="3">
    <location>
        <begin position="234"/>
        <end position="245"/>
    </location>
</feature>
<dbReference type="PANTHER" id="PTHR48051:SF46">
    <property type="entry name" value="LEUCINE RICH REPEAT-CONTAINING DOMAIN PROTEIN"/>
    <property type="match status" value="1"/>
</dbReference>
<protein>
    <recommendedName>
        <fullName evidence="6">Leucine rich repeat containing protein</fullName>
    </recommendedName>
</protein>
<keyword evidence="2" id="KW-0677">Repeat</keyword>
<evidence type="ECO:0000256" key="3">
    <source>
        <dbReference type="SAM" id="MobiDB-lite"/>
    </source>
</evidence>
<dbReference type="GO" id="GO:0005737">
    <property type="term" value="C:cytoplasm"/>
    <property type="evidence" value="ECO:0007669"/>
    <property type="project" value="TreeGrafter"/>
</dbReference>
<accession>A0A7M5V4M7</accession>
<evidence type="ECO:0000256" key="1">
    <source>
        <dbReference type="ARBA" id="ARBA00022614"/>
    </source>
</evidence>
<keyword evidence="1" id="KW-0433">Leucine-rich repeat</keyword>
<reference evidence="4" key="1">
    <citation type="submission" date="2021-01" db="UniProtKB">
        <authorList>
            <consortium name="EnsemblMetazoa"/>
        </authorList>
    </citation>
    <scope>IDENTIFICATION</scope>
</reference>
<feature type="compositionally biased region" description="Basic and acidic residues" evidence="3">
    <location>
        <begin position="282"/>
        <end position="314"/>
    </location>
</feature>
<dbReference type="GeneID" id="136819041"/>
<dbReference type="PANTHER" id="PTHR48051">
    <property type="match status" value="1"/>
</dbReference>
<name>A0A7M5V4M7_9CNID</name>
<dbReference type="EnsemblMetazoa" id="CLYHEMT009601.2">
    <property type="protein sequence ID" value="CLYHEMP009601.2"/>
    <property type="gene ID" value="CLYHEMG009601"/>
</dbReference>
<dbReference type="Proteomes" id="UP000594262">
    <property type="component" value="Unplaced"/>
</dbReference>
<feature type="region of interest" description="Disordered" evidence="3">
    <location>
        <begin position="234"/>
        <end position="328"/>
    </location>
</feature>
<dbReference type="Gene3D" id="3.80.10.10">
    <property type="entry name" value="Ribonuclease Inhibitor"/>
    <property type="match status" value="1"/>
</dbReference>
<evidence type="ECO:0008006" key="6">
    <source>
        <dbReference type="Google" id="ProtNLM"/>
    </source>
</evidence>
<evidence type="ECO:0000256" key="2">
    <source>
        <dbReference type="ARBA" id="ARBA00022737"/>
    </source>
</evidence>
<dbReference type="OrthoDB" id="2021138at2759"/>
<evidence type="ECO:0000313" key="5">
    <source>
        <dbReference type="Proteomes" id="UP000594262"/>
    </source>
</evidence>
<organism evidence="4 5">
    <name type="scientific">Clytia hemisphaerica</name>
    <dbReference type="NCBI Taxonomy" id="252671"/>
    <lineage>
        <taxon>Eukaryota</taxon>
        <taxon>Metazoa</taxon>
        <taxon>Cnidaria</taxon>
        <taxon>Hydrozoa</taxon>
        <taxon>Hydroidolina</taxon>
        <taxon>Leptothecata</taxon>
        <taxon>Obeliida</taxon>
        <taxon>Clytiidae</taxon>
        <taxon>Clytia</taxon>
    </lineage>
</organism>
<dbReference type="RefSeq" id="XP_066931306.1">
    <property type="nucleotide sequence ID" value="XM_067075205.1"/>
</dbReference>
<dbReference type="Pfam" id="PF13855">
    <property type="entry name" value="LRR_8"/>
    <property type="match status" value="1"/>
</dbReference>
<dbReference type="InterPro" id="IPR050216">
    <property type="entry name" value="LRR_domain-containing"/>
</dbReference>
<dbReference type="AlphaFoldDB" id="A0A7M5V4M7"/>
<dbReference type="SUPFAM" id="SSF52075">
    <property type="entry name" value="Outer arm dynein light chain 1"/>
    <property type="match status" value="1"/>
</dbReference>
<dbReference type="InterPro" id="IPR001611">
    <property type="entry name" value="Leu-rich_rpt"/>
</dbReference>